<dbReference type="InterPro" id="IPR029068">
    <property type="entry name" value="Glyas_Bleomycin-R_OHBP_Dase"/>
</dbReference>
<sequence length="224" mass="26012">MKITELHIYTSRLDEQLEFYQEVLSLPLLESSQTDFKVLVGQSVLWFSYKAKSTPYHWAVNIPPKQLGDALAWLHKRVSIIQDEGHDIINFVSWNAESVYFYDPDQTILEFIARKNLPGKNTDAFDYHSLIRISEIGVPVDDIATFYNQLQQLSDFNIYDGSMERFCAIGDEEGLFIVVNKHQKRWYPTNDDTFSSDFELKFENLGNSFFLVFRNGKIVEATSI</sequence>
<reference evidence="1 2" key="1">
    <citation type="submission" date="2018-04" db="EMBL/GenBank/DDBJ databases">
        <title>Genomic Encyclopedia of Archaeal and Bacterial Type Strains, Phase II (KMG-II): from individual species to whole genera.</title>
        <authorList>
            <person name="Goeker M."/>
        </authorList>
    </citation>
    <scope>NUCLEOTIDE SEQUENCE [LARGE SCALE GENOMIC DNA]</scope>
    <source>
        <strain evidence="1 2">DSM 28823</strain>
    </source>
</reference>
<evidence type="ECO:0000313" key="1">
    <source>
        <dbReference type="EMBL" id="PTN07891.1"/>
    </source>
</evidence>
<proteinExistence type="predicted"/>
<keyword evidence="2" id="KW-1185">Reference proteome</keyword>
<dbReference type="SUPFAM" id="SSF54593">
    <property type="entry name" value="Glyoxalase/Bleomycin resistance protein/Dihydroxybiphenyl dioxygenase"/>
    <property type="match status" value="1"/>
</dbReference>
<evidence type="ECO:0000313" key="2">
    <source>
        <dbReference type="Proteomes" id="UP000243525"/>
    </source>
</evidence>
<dbReference type="GO" id="GO:0051213">
    <property type="term" value="F:dioxygenase activity"/>
    <property type="evidence" value="ECO:0007669"/>
    <property type="project" value="UniProtKB-KW"/>
</dbReference>
<protein>
    <submittedName>
        <fullName evidence="1">Catechol-2,3-dioxygenase</fullName>
    </submittedName>
</protein>
<accession>A0A2T5BZZ8</accession>
<keyword evidence="1" id="KW-0223">Dioxygenase</keyword>
<organism evidence="1 2">
    <name type="scientific">Mangrovibacterium marinum</name>
    <dbReference type="NCBI Taxonomy" id="1639118"/>
    <lineage>
        <taxon>Bacteria</taxon>
        <taxon>Pseudomonadati</taxon>
        <taxon>Bacteroidota</taxon>
        <taxon>Bacteroidia</taxon>
        <taxon>Marinilabiliales</taxon>
        <taxon>Prolixibacteraceae</taxon>
        <taxon>Mangrovibacterium</taxon>
    </lineage>
</organism>
<dbReference type="EMBL" id="QAAD01000012">
    <property type="protein sequence ID" value="PTN07891.1"/>
    <property type="molecule type" value="Genomic_DNA"/>
</dbReference>
<name>A0A2T5BZZ8_9BACT</name>
<dbReference type="Proteomes" id="UP000243525">
    <property type="component" value="Unassembled WGS sequence"/>
</dbReference>
<comment type="caution">
    <text evidence="1">The sequence shown here is derived from an EMBL/GenBank/DDBJ whole genome shotgun (WGS) entry which is preliminary data.</text>
</comment>
<dbReference type="RefSeq" id="WP_107822873.1">
    <property type="nucleotide sequence ID" value="NZ_OY782574.1"/>
</dbReference>
<gene>
    <name evidence="1" type="ORF">C8N47_11253</name>
</gene>
<dbReference type="Gene3D" id="3.10.180.10">
    <property type="entry name" value="2,3-Dihydroxybiphenyl 1,2-Dioxygenase, domain 1"/>
    <property type="match status" value="1"/>
</dbReference>
<keyword evidence="1" id="KW-0560">Oxidoreductase</keyword>
<dbReference type="OrthoDB" id="2703022at2"/>
<dbReference type="AlphaFoldDB" id="A0A2T5BZZ8"/>